<gene>
    <name evidence="10" type="ORF">H1W37_01295</name>
</gene>
<evidence type="ECO:0000259" key="8">
    <source>
        <dbReference type="Pfam" id="PF01545"/>
    </source>
</evidence>
<keyword evidence="4 7" id="KW-0812">Transmembrane</keyword>
<dbReference type="GO" id="GO:0016020">
    <property type="term" value="C:membrane"/>
    <property type="evidence" value="ECO:0007669"/>
    <property type="project" value="UniProtKB-SubCell"/>
</dbReference>
<dbReference type="InterPro" id="IPR036837">
    <property type="entry name" value="Cation_efflux_CTD_sf"/>
</dbReference>
<evidence type="ECO:0000256" key="2">
    <source>
        <dbReference type="ARBA" id="ARBA00008114"/>
    </source>
</evidence>
<comment type="subcellular location">
    <subcellularLocation>
        <location evidence="1">Membrane</location>
        <topology evidence="1">Multi-pass membrane protein</topology>
    </subcellularLocation>
</comment>
<dbReference type="Gene3D" id="1.20.1510.10">
    <property type="entry name" value="Cation efflux protein transmembrane domain"/>
    <property type="match status" value="1"/>
</dbReference>
<dbReference type="NCBIfam" id="TIGR01297">
    <property type="entry name" value="CDF"/>
    <property type="match status" value="1"/>
</dbReference>
<dbReference type="Proteomes" id="UP000559404">
    <property type="component" value="Unassembled WGS sequence"/>
</dbReference>
<evidence type="ECO:0000313" key="11">
    <source>
        <dbReference type="Proteomes" id="UP000559404"/>
    </source>
</evidence>
<sequence>MAATGSKKVIYAALAGNALIAVTKFFAAAYTGSSAMMSEGIHSLVDTGNQGLLLHGLKKARQPADEKHPFGYGAELYFWSFVVAILIFAVGSGISIYEGVQKILHPHPVTSPIVAYVVLGLAIVFEAGAWWIAYKEFSKVRGRQGLLQAVRDSKDPAVFTVLFEDTAAMLGLLVALSGLLAAQYLGLPWLDGAASVAIGVILAATAAFLAYETKGLLVGESAAPEVVDTIRAVVEATPTVSRLNEIRTLHRGPEDVLLALSVDFQDNLTVGKVEEAIYALEIAIKQRFPIVRRVFIEVQATRHHEEMLAASKSRDTDTH</sequence>
<evidence type="ECO:0000256" key="5">
    <source>
        <dbReference type="ARBA" id="ARBA00022989"/>
    </source>
</evidence>
<keyword evidence="5 7" id="KW-1133">Transmembrane helix</keyword>
<dbReference type="PANTHER" id="PTHR13414">
    <property type="entry name" value="HUEL-CATION TRANSPORTER"/>
    <property type="match status" value="1"/>
</dbReference>
<dbReference type="EMBL" id="JACEON010000001">
    <property type="protein sequence ID" value="MBA4610270.1"/>
    <property type="molecule type" value="Genomic_DNA"/>
</dbReference>
<reference evidence="10 11" key="1">
    <citation type="submission" date="2020-07" db="EMBL/GenBank/DDBJ databases">
        <authorList>
            <person name="Li M."/>
        </authorList>
    </citation>
    <scope>NUCLEOTIDE SEQUENCE [LARGE SCALE GENOMIC DNA]</scope>
    <source>
        <strain evidence="10 11">DSM 23284</strain>
    </source>
</reference>
<dbReference type="InterPro" id="IPR027470">
    <property type="entry name" value="Cation_efflux_CTD"/>
</dbReference>
<feature type="domain" description="Cation efflux protein transmembrane" evidence="8">
    <location>
        <begin position="11"/>
        <end position="217"/>
    </location>
</feature>
<dbReference type="InterPro" id="IPR040177">
    <property type="entry name" value="SLC30A9"/>
</dbReference>
<feature type="transmembrane region" description="Helical" evidence="7">
    <location>
        <begin position="76"/>
        <end position="97"/>
    </location>
</feature>
<dbReference type="GO" id="GO:0006829">
    <property type="term" value="P:zinc ion transport"/>
    <property type="evidence" value="ECO:0007669"/>
    <property type="project" value="InterPro"/>
</dbReference>
<dbReference type="InterPro" id="IPR002524">
    <property type="entry name" value="Cation_efflux"/>
</dbReference>
<keyword evidence="11" id="KW-1185">Reference proteome</keyword>
<evidence type="ECO:0000256" key="3">
    <source>
        <dbReference type="ARBA" id="ARBA00022448"/>
    </source>
</evidence>
<dbReference type="AlphaFoldDB" id="A0A838XTQ7"/>
<dbReference type="Pfam" id="PF01545">
    <property type="entry name" value="Cation_efflux"/>
    <property type="match status" value="1"/>
</dbReference>
<dbReference type="GO" id="GO:0008324">
    <property type="term" value="F:monoatomic cation transmembrane transporter activity"/>
    <property type="evidence" value="ECO:0007669"/>
    <property type="project" value="InterPro"/>
</dbReference>
<dbReference type="InterPro" id="IPR027469">
    <property type="entry name" value="Cation_efflux_TMD_sf"/>
</dbReference>
<feature type="transmembrane region" description="Helical" evidence="7">
    <location>
        <begin position="113"/>
        <end position="134"/>
    </location>
</feature>
<organism evidence="10 11">
    <name type="scientific">Stappia taiwanensis</name>
    <dbReference type="NCBI Taxonomy" id="992267"/>
    <lineage>
        <taxon>Bacteria</taxon>
        <taxon>Pseudomonadati</taxon>
        <taxon>Pseudomonadota</taxon>
        <taxon>Alphaproteobacteria</taxon>
        <taxon>Hyphomicrobiales</taxon>
        <taxon>Stappiaceae</taxon>
        <taxon>Stappia</taxon>
    </lineage>
</organism>
<reference evidence="10 11" key="2">
    <citation type="submission" date="2020-08" db="EMBL/GenBank/DDBJ databases">
        <title>Stappia taiwanensis sp. nov., isolated from a coastal thermal spring.</title>
        <authorList>
            <person name="Kampfer P."/>
        </authorList>
    </citation>
    <scope>NUCLEOTIDE SEQUENCE [LARGE SCALE GENOMIC DNA]</scope>
    <source>
        <strain evidence="10 11">DSM 23284</strain>
    </source>
</reference>
<dbReference type="PANTHER" id="PTHR13414:SF9">
    <property type="entry name" value="PROTON-COUPLED ZINC ANTIPORTER SLC30A9, MITOCHONDRIAL"/>
    <property type="match status" value="1"/>
</dbReference>
<evidence type="ECO:0000256" key="4">
    <source>
        <dbReference type="ARBA" id="ARBA00022692"/>
    </source>
</evidence>
<dbReference type="SUPFAM" id="SSF161111">
    <property type="entry name" value="Cation efflux protein transmembrane domain-like"/>
    <property type="match status" value="1"/>
</dbReference>
<dbReference type="RefSeq" id="WP_181758454.1">
    <property type="nucleotide sequence ID" value="NZ_BMCR01000001.1"/>
</dbReference>
<feature type="transmembrane region" description="Helical" evidence="7">
    <location>
        <begin position="167"/>
        <end position="186"/>
    </location>
</feature>
<evidence type="ECO:0000259" key="9">
    <source>
        <dbReference type="Pfam" id="PF16916"/>
    </source>
</evidence>
<proteinExistence type="inferred from homology"/>
<evidence type="ECO:0000256" key="7">
    <source>
        <dbReference type="SAM" id="Phobius"/>
    </source>
</evidence>
<keyword evidence="6 7" id="KW-0472">Membrane</keyword>
<feature type="transmembrane region" description="Helical" evidence="7">
    <location>
        <begin position="192"/>
        <end position="211"/>
    </location>
</feature>
<keyword evidence="3" id="KW-0813">Transport</keyword>
<dbReference type="SUPFAM" id="SSF160240">
    <property type="entry name" value="Cation efflux protein cytoplasmic domain-like"/>
    <property type="match status" value="1"/>
</dbReference>
<evidence type="ECO:0000256" key="6">
    <source>
        <dbReference type="ARBA" id="ARBA00023136"/>
    </source>
</evidence>
<protein>
    <submittedName>
        <fullName evidence="10">Cation transporter</fullName>
    </submittedName>
</protein>
<name>A0A838XTQ7_9HYPH</name>
<comment type="similarity">
    <text evidence="2">Belongs to the cation diffusion facilitator (CDF) transporter (TC 2.A.4) family.</text>
</comment>
<dbReference type="Pfam" id="PF16916">
    <property type="entry name" value="ZT_dimer"/>
    <property type="match status" value="1"/>
</dbReference>
<accession>A0A838XTQ7</accession>
<feature type="domain" description="Cation efflux protein cytoplasmic" evidence="9">
    <location>
        <begin position="224"/>
        <end position="298"/>
    </location>
</feature>
<evidence type="ECO:0000313" key="10">
    <source>
        <dbReference type="EMBL" id="MBA4610270.1"/>
    </source>
</evidence>
<evidence type="ECO:0000256" key="1">
    <source>
        <dbReference type="ARBA" id="ARBA00004141"/>
    </source>
</evidence>
<dbReference type="InterPro" id="IPR058533">
    <property type="entry name" value="Cation_efflux_TM"/>
</dbReference>
<dbReference type="Gene3D" id="3.30.70.1350">
    <property type="entry name" value="Cation efflux protein, cytoplasmic domain"/>
    <property type="match status" value="1"/>
</dbReference>
<comment type="caution">
    <text evidence="10">The sequence shown here is derived from an EMBL/GenBank/DDBJ whole genome shotgun (WGS) entry which is preliminary data.</text>
</comment>